<dbReference type="NCBIfam" id="NF033550">
    <property type="entry name" value="transpos_ISL3"/>
    <property type="match status" value="1"/>
</dbReference>
<organism evidence="3 4">
    <name type="scientific">Acetobacter conturbans</name>
    <dbReference type="NCBI Taxonomy" id="1737472"/>
    <lineage>
        <taxon>Bacteria</taxon>
        <taxon>Pseudomonadati</taxon>
        <taxon>Pseudomonadota</taxon>
        <taxon>Alphaproteobacteria</taxon>
        <taxon>Acetobacterales</taxon>
        <taxon>Acetobacteraceae</taxon>
        <taxon>Acetobacter</taxon>
    </lineage>
</organism>
<gene>
    <name evidence="3" type="ORF">GOB81_17340</name>
</gene>
<dbReference type="PANTHER" id="PTHR33498:SF1">
    <property type="entry name" value="TRANSPOSASE FOR INSERTION SEQUENCE ELEMENT IS1557"/>
    <property type="match status" value="1"/>
</dbReference>
<evidence type="ECO:0000259" key="2">
    <source>
        <dbReference type="Pfam" id="PF14690"/>
    </source>
</evidence>
<dbReference type="Proteomes" id="UP000631653">
    <property type="component" value="Unassembled WGS sequence"/>
</dbReference>
<keyword evidence="4" id="KW-1185">Reference proteome</keyword>
<accession>A0ABX0K663</accession>
<dbReference type="InterPro" id="IPR002560">
    <property type="entry name" value="Transposase_DDE"/>
</dbReference>
<dbReference type="EMBL" id="WOSY01000073">
    <property type="protein sequence ID" value="NHN90336.1"/>
    <property type="molecule type" value="Genomic_DNA"/>
</dbReference>
<feature type="domain" description="Transposase IS204/IS1001/IS1096/IS1165 DDE" evidence="1">
    <location>
        <begin position="152"/>
        <end position="250"/>
    </location>
</feature>
<comment type="caution">
    <text evidence="3">The sequence shown here is derived from an EMBL/GenBank/DDBJ whole genome shotgun (WGS) entry which is preliminary data.</text>
</comment>
<evidence type="ECO:0000313" key="4">
    <source>
        <dbReference type="Proteomes" id="UP000631653"/>
    </source>
</evidence>
<feature type="domain" description="Transposase IS204/IS1001/IS1096/IS1165 zinc-finger" evidence="2">
    <location>
        <begin position="30"/>
        <end position="73"/>
    </location>
</feature>
<protein>
    <submittedName>
        <fullName evidence="3">ISL3 family transposase</fullName>
    </submittedName>
</protein>
<dbReference type="Pfam" id="PF01610">
    <property type="entry name" value="DDE_Tnp_ISL3"/>
    <property type="match status" value="1"/>
</dbReference>
<sequence length="290" mass="32702">LDLPRSLVVRRVVALDNRVEIEVGLRKRSVLCPDCQCPTQRIHSFYQRKLADLPWQGRPATLIVSVPRFFCQAAVCPRRTFVMPLDGITVRHGRQTTRLTDLHYYIAHTLGGSAGARMTVRLCCPISPDTLIRRLLSRARNTRKDMPPTRVVGVDDWAWRRGHHYGTIVVDLEKNDVIDLLPDREAATLAQWLQAYPGVEIIARDRAGAYADGCHRGAPSALQVTDRWHLLKNLSEAFVSILGRFTTTVRTLTRQMNVSTVVSKISETIRAHPEEAQAVVRSASGERRDI</sequence>
<dbReference type="RefSeq" id="WP_173571463.1">
    <property type="nucleotide sequence ID" value="NZ_WOSY01000073.1"/>
</dbReference>
<reference evidence="3 4" key="1">
    <citation type="journal article" date="2020" name="Int. J. Syst. Evol. Microbiol.">
        <title>Novel acetic acid bacteria from cider fermentations: Acetobacter conturbans sp. nov. and Acetobacter fallax sp. nov.</title>
        <authorList>
            <person name="Sombolestani A.S."/>
            <person name="Cleenwerck I."/>
            <person name="Cnockaert M."/>
            <person name="Borremans W."/>
            <person name="Wieme A.D."/>
            <person name="De Vuyst L."/>
            <person name="Vandamme P."/>
        </authorList>
    </citation>
    <scope>NUCLEOTIDE SEQUENCE [LARGE SCALE GENOMIC DNA]</scope>
    <source>
        <strain evidence="3 4">LMG 1627</strain>
    </source>
</reference>
<feature type="non-terminal residue" evidence="3">
    <location>
        <position position="1"/>
    </location>
</feature>
<dbReference type="Pfam" id="PF14690">
    <property type="entry name" value="Zn_ribbon_ISL3"/>
    <property type="match status" value="1"/>
</dbReference>
<evidence type="ECO:0000259" key="1">
    <source>
        <dbReference type="Pfam" id="PF01610"/>
    </source>
</evidence>
<dbReference type="InterPro" id="IPR047951">
    <property type="entry name" value="Transpos_ISL3"/>
</dbReference>
<name>A0ABX0K663_9PROT</name>
<evidence type="ECO:0000313" key="3">
    <source>
        <dbReference type="EMBL" id="NHN90336.1"/>
    </source>
</evidence>
<dbReference type="PANTHER" id="PTHR33498">
    <property type="entry name" value="TRANSPOSASE FOR INSERTION SEQUENCE ELEMENT IS1557"/>
    <property type="match status" value="1"/>
</dbReference>
<proteinExistence type="predicted"/>
<feature type="non-terminal residue" evidence="3">
    <location>
        <position position="290"/>
    </location>
</feature>
<dbReference type="InterPro" id="IPR029261">
    <property type="entry name" value="Transposase_Znf"/>
</dbReference>